<gene>
    <name evidence="3" type="ORF">N7541_002912</name>
</gene>
<dbReference type="Pfam" id="PF00931">
    <property type="entry name" value="NB-ARC"/>
    <property type="match status" value="1"/>
</dbReference>
<dbReference type="GO" id="GO:0043531">
    <property type="term" value="F:ADP binding"/>
    <property type="evidence" value="ECO:0007669"/>
    <property type="project" value="InterPro"/>
</dbReference>
<dbReference type="PANTHER" id="PTHR10039">
    <property type="entry name" value="AMELOGENIN"/>
    <property type="match status" value="1"/>
</dbReference>
<dbReference type="AlphaFoldDB" id="A0A9W9RQR5"/>
<dbReference type="InterPro" id="IPR027417">
    <property type="entry name" value="P-loop_NTPase"/>
</dbReference>
<dbReference type="SUPFAM" id="SSF48452">
    <property type="entry name" value="TPR-like"/>
    <property type="match status" value="2"/>
</dbReference>
<comment type="caution">
    <text evidence="3">The sequence shown here is derived from an EMBL/GenBank/DDBJ whole genome shotgun (WGS) entry which is preliminary data.</text>
</comment>
<proteinExistence type="predicted"/>
<dbReference type="Gene3D" id="1.25.40.10">
    <property type="entry name" value="Tetratricopeptide repeat domain"/>
    <property type="match status" value="2"/>
</dbReference>
<organism evidence="3 4">
    <name type="scientific">Penicillium brevicompactum</name>
    <dbReference type="NCBI Taxonomy" id="5074"/>
    <lineage>
        <taxon>Eukaryota</taxon>
        <taxon>Fungi</taxon>
        <taxon>Dikarya</taxon>
        <taxon>Ascomycota</taxon>
        <taxon>Pezizomycotina</taxon>
        <taxon>Eurotiomycetes</taxon>
        <taxon>Eurotiomycetidae</taxon>
        <taxon>Eurotiales</taxon>
        <taxon>Aspergillaceae</taxon>
        <taxon>Penicillium</taxon>
    </lineage>
</organism>
<dbReference type="InterPro" id="IPR056884">
    <property type="entry name" value="NPHP3-like_N"/>
</dbReference>
<dbReference type="Proteomes" id="UP001148299">
    <property type="component" value="Unassembled WGS sequence"/>
</dbReference>
<reference evidence="3" key="2">
    <citation type="journal article" date="2023" name="IMA Fungus">
        <title>Comparative genomic study of the Penicillium genus elucidates a diverse pangenome and 15 lateral gene transfer events.</title>
        <authorList>
            <person name="Petersen C."/>
            <person name="Sorensen T."/>
            <person name="Nielsen M.R."/>
            <person name="Sondergaard T.E."/>
            <person name="Sorensen J.L."/>
            <person name="Fitzpatrick D.A."/>
            <person name="Frisvad J.C."/>
            <person name="Nielsen K.L."/>
        </authorList>
    </citation>
    <scope>NUCLEOTIDE SEQUENCE</scope>
    <source>
        <strain evidence="3">IBT 35675</strain>
    </source>
</reference>
<evidence type="ECO:0000256" key="1">
    <source>
        <dbReference type="ARBA" id="ARBA00022737"/>
    </source>
</evidence>
<dbReference type="Pfam" id="PF13424">
    <property type="entry name" value="TPR_12"/>
    <property type="match status" value="1"/>
</dbReference>
<dbReference type="Gene3D" id="3.40.50.300">
    <property type="entry name" value="P-loop containing nucleotide triphosphate hydrolases"/>
    <property type="match status" value="2"/>
</dbReference>
<keyword evidence="4" id="KW-1185">Reference proteome</keyword>
<evidence type="ECO:0000313" key="3">
    <source>
        <dbReference type="EMBL" id="KAJ5362068.1"/>
    </source>
</evidence>
<dbReference type="InterPro" id="IPR011990">
    <property type="entry name" value="TPR-like_helical_dom_sf"/>
</dbReference>
<keyword evidence="1" id="KW-0677">Repeat</keyword>
<name>A0A9W9RQR5_PENBR</name>
<evidence type="ECO:0000259" key="2">
    <source>
        <dbReference type="PROSITE" id="PS50837"/>
    </source>
</evidence>
<dbReference type="EMBL" id="JAPZBR010000002">
    <property type="protein sequence ID" value="KAJ5362068.1"/>
    <property type="molecule type" value="Genomic_DNA"/>
</dbReference>
<dbReference type="PROSITE" id="PS50837">
    <property type="entry name" value="NACHT"/>
    <property type="match status" value="1"/>
</dbReference>
<dbReference type="SUPFAM" id="SSF52540">
    <property type="entry name" value="P-loop containing nucleoside triphosphate hydrolases"/>
    <property type="match status" value="2"/>
</dbReference>
<reference evidence="3" key="1">
    <citation type="submission" date="2022-12" db="EMBL/GenBank/DDBJ databases">
        <authorList>
            <person name="Petersen C."/>
        </authorList>
    </citation>
    <scope>NUCLEOTIDE SEQUENCE</scope>
    <source>
        <strain evidence="3">IBT 35675</strain>
    </source>
</reference>
<feature type="domain" description="NACHT" evidence="2">
    <location>
        <begin position="79"/>
        <end position="192"/>
    </location>
</feature>
<dbReference type="Pfam" id="PF24883">
    <property type="entry name" value="NPHP3_N"/>
    <property type="match status" value="1"/>
</dbReference>
<protein>
    <recommendedName>
        <fullName evidence="2">NACHT domain-containing protein</fullName>
    </recommendedName>
</protein>
<dbReference type="InterPro" id="IPR007111">
    <property type="entry name" value="NACHT_NTPase"/>
</dbReference>
<evidence type="ECO:0000313" key="4">
    <source>
        <dbReference type="Proteomes" id="UP001148299"/>
    </source>
</evidence>
<accession>A0A9W9RQR5</accession>
<sequence>MSQPHNYIQSINAADNARIHVGNTVYNSENRCIVDLRDTDPRLDKLRIEEGRGQLNKDICQWVLESPEFAKLRLTPVSQLLLINGERGGGKTMVLCGMIDELQKKGDGLAYFFCKRSDDKRNTAVGVLRGLLYTLITQQPTLLPHLKQAYDEAGAHLFHDSNAWFALSKVLESVLQDTSFTTTYFVVDAVDECTTGLSDLLQLVAKACSISQHVKWIFSGHSGIGFERILRNKDSILSLKLHSDTMMKFFQGHIRAMVEDLARKRNYDQKSKQMVEEYFMDNSDGSLLWVSSVCDRLCHEPFLHAVFSQDSARKDHLESRVSLLGRLKDIGLGEWNRLGLGESALRVALESSKVGTLQPGNTYRGRQSLQSGFYQMSEVLMGTGESLAPKSPDTRYDIFPISMTDARNFIHRHEISNIDQHFRAVEFEDQSAGLVLYGTAGSGKTQLAMYYCRRARDSPRFGGVLWLEGASLDTVNKSMFEAAQTMFTADVSQWDAEQTRAAVFRVITASKLPWLVLLDNFDDPKAYDVELVLPPGQSRSLVIITSRSKDLRRLFSPIEVTSLREDEAIKLLIGDENPDYRGKATYQSALKIIRRLGCLALAVAQAGAYISDRNMDLDFFLEQYESEQKRFHETVPLTWRYKRRNSDTDHRLVETTLTIASTWELSLDSLSGNEELRSAKTQLLVISAFFGRNTVTEDIISSYFRATNVKSRPSWMATFARRDHSFDSQMLRESIAEMGRLCLLQFYHIDSQGASWRFHPVVQDWAMHRSEDQSSQALLAADIIQHQLDDYQPTWVLSTLDSGAGRHSHLVVRPHVIACYTNCERLLPESECLGQGKTAKIALRFASFLRSDGQYEISEKLLSRVVEKSVPRSWEYCMATRQLAETMCSRGHWRRASELQEQVIQHSSEREEDLETAFLLAELAYIYQYQGSQPEAFEDHESRMNKGLELASRSYAIITAIESEDSVAASASLWLLSAIAYHRKDFLTARDFGQRVVNIRERAFGSRNLSTVDAKENLAVFLAKLGQGEEAATIHQEDRAILATAYGPNHPKTLEAERMLARAWRLCGQFGKAHQLGTEILERAEGRFGSDHHDTERAANGLWRTLVMARKFSEASEIQKKYNLRLSDADNEIFREAKCKT</sequence>
<dbReference type="InterPro" id="IPR002182">
    <property type="entry name" value="NB-ARC"/>
</dbReference>